<proteinExistence type="predicted"/>
<protein>
    <submittedName>
        <fullName evidence="4">Ankyrin repeat domain-containing protein</fullName>
    </submittedName>
</protein>
<feature type="repeat" description="ANK" evidence="3">
    <location>
        <begin position="704"/>
        <end position="736"/>
    </location>
</feature>
<dbReference type="Proteomes" id="UP001163947">
    <property type="component" value="Plasmid pN2"/>
</dbReference>
<evidence type="ECO:0000313" key="5">
    <source>
        <dbReference type="Proteomes" id="UP001163947"/>
    </source>
</evidence>
<dbReference type="Pfam" id="PF00023">
    <property type="entry name" value="Ank"/>
    <property type="match status" value="1"/>
</dbReference>
<keyword evidence="1" id="KW-0677">Repeat</keyword>
<evidence type="ECO:0000256" key="3">
    <source>
        <dbReference type="PROSITE-ProRule" id="PRU00023"/>
    </source>
</evidence>
<evidence type="ECO:0000313" key="4">
    <source>
        <dbReference type="EMBL" id="UYF97129.1"/>
    </source>
</evidence>
<dbReference type="EMBL" id="CP106983">
    <property type="protein sequence ID" value="UYF97129.1"/>
    <property type="molecule type" value="Genomic_DNA"/>
</dbReference>
<feature type="repeat" description="ANK" evidence="3">
    <location>
        <begin position="554"/>
        <end position="586"/>
    </location>
</feature>
<reference evidence="4" key="1">
    <citation type="submission" date="2022-09" db="EMBL/GenBank/DDBJ databases">
        <title>The genome sequence of Rhodococcus aetherivorans N1.</title>
        <authorList>
            <person name="Jiang W."/>
        </authorList>
    </citation>
    <scope>NUCLEOTIDE SEQUENCE</scope>
    <source>
        <strain evidence="4">N1</strain>
        <plasmid evidence="4">pN2</plasmid>
    </source>
</reference>
<keyword evidence="4" id="KW-0614">Plasmid</keyword>
<dbReference type="PANTHER" id="PTHR24178:SF9">
    <property type="entry name" value="ANK_REP_REGION DOMAIN-CONTAINING PROTEIN"/>
    <property type="match status" value="1"/>
</dbReference>
<dbReference type="InterPro" id="IPR002110">
    <property type="entry name" value="Ankyrin_rpt"/>
</dbReference>
<dbReference type="SMART" id="SM00248">
    <property type="entry name" value="ANK"/>
    <property type="match status" value="8"/>
</dbReference>
<geneLocation type="plasmid" evidence="4 5">
    <name>pN2</name>
</geneLocation>
<dbReference type="Gene3D" id="1.25.40.20">
    <property type="entry name" value="Ankyrin repeat-containing domain"/>
    <property type="match status" value="5"/>
</dbReference>
<feature type="repeat" description="ANK" evidence="3">
    <location>
        <begin position="587"/>
        <end position="621"/>
    </location>
</feature>
<dbReference type="AlphaFoldDB" id="A0AA46SGH5"/>
<feature type="repeat" description="ANK" evidence="3">
    <location>
        <begin position="622"/>
        <end position="654"/>
    </location>
</feature>
<dbReference type="RefSeq" id="WP_263510402.1">
    <property type="nucleotide sequence ID" value="NZ_CP106983.1"/>
</dbReference>
<keyword evidence="2 3" id="KW-0040">ANK repeat</keyword>
<name>A0AA46SGH5_9NOCA</name>
<dbReference type="Pfam" id="PF12796">
    <property type="entry name" value="Ank_2"/>
    <property type="match status" value="2"/>
</dbReference>
<evidence type="ECO:0000256" key="1">
    <source>
        <dbReference type="ARBA" id="ARBA00022737"/>
    </source>
</evidence>
<sequence>MADIDAPPLLLLLAAAHFPRTIWENLETWQQIALRARTECEWCSFQTLVEQSNPTQDDALRAYAVASVLQSAALFGKLGGVQIGSATMRQWLAIALNARVASGSETDTSFEIGREVILGIPRPEDLWFRLSHEVTHLFQAGVFLDDVEAPPDPVATALELAELLPEALRQINGKDAAASSGTAPVVLKGGIRVECSLWRTHDSGYLRLSITNRNGGPIDLKAGAPFGFAAAIVLDVDPSRIALVHSGIGYLEVGIPWDGHQLTDPRGREFIEDLQSTLLEKSATWRDGIHSSGRFGTYPGDMASLLGLGDSGTRILRVPAVEDDARAVAMVTHDLLGTAGQNADWLALLRSAVRCGRLDAVTKLCDQGTLPPQSLRETDIGLDGLGSSLACRWHLGEVDYDGPTADGLVQVVKTLAAAGFDISAPVLDGGRTLLTDAASRSLWLTQELVVAGVDVNRTDTRGASPLWHARTPAIVTVLLDAGGNPAAHDNDGQTPLHRAAENGHVEIVDILLGRGAPVSAINARGETPLLRAMSAQITRALCDAGASPDSSTVSGETALMRSVHRGDTAMVEVLLAAGADVNAETVKGETALHYAAQTSGSGRAVIQTLLAAGADVDAQTAIGYTPLMLAVIDANTDAMQALIDAGADVDAQTVDGLTALMIASTVEDPARINDRFGTIGDARMLDCMSRLLGAGADISAADDAGDTALHRAYRFSWPRRVKALLDAGADAAARNRDGAIPLDLAESIH</sequence>
<dbReference type="PROSITE" id="PS50297">
    <property type="entry name" value="ANK_REP_REGION"/>
    <property type="match status" value="5"/>
</dbReference>
<dbReference type="GeneID" id="83624407"/>
<organism evidence="4 5">
    <name type="scientific">Rhodococcus aetherivorans</name>
    <dbReference type="NCBI Taxonomy" id="191292"/>
    <lineage>
        <taxon>Bacteria</taxon>
        <taxon>Bacillati</taxon>
        <taxon>Actinomycetota</taxon>
        <taxon>Actinomycetes</taxon>
        <taxon>Mycobacteriales</taxon>
        <taxon>Nocardiaceae</taxon>
        <taxon>Rhodococcus</taxon>
    </lineage>
</organism>
<dbReference type="PANTHER" id="PTHR24178">
    <property type="entry name" value="MOLTING PROTEIN MLT-4"/>
    <property type="match status" value="1"/>
</dbReference>
<gene>
    <name evidence="4" type="ORF">OCS65_28305</name>
</gene>
<dbReference type="InterPro" id="IPR036770">
    <property type="entry name" value="Ankyrin_rpt-contain_sf"/>
</dbReference>
<accession>A0AA46SGH5</accession>
<dbReference type="PROSITE" id="PS50088">
    <property type="entry name" value="ANK_REPEAT"/>
    <property type="match status" value="5"/>
</dbReference>
<dbReference type="SUPFAM" id="SSF48403">
    <property type="entry name" value="Ankyrin repeat"/>
    <property type="match status" value="1"/>
</dbReference>
<evidence type="ECO:0000256" key="2">
    <source>
        <dbReference type="ARBA" id="ARBA00023043"/>
    </source>
</evidence>
<feature type="repeat" description="ANK" evidence="3">
    <location>
        <begin position="491"/>
        <end position="523"/>
    </location>
</feature>
<dbReference type="PRINTS" id="PR01415">
    <property type="entry name" value="ANKYRIN"/>
</dbReference>